<dbReference type="InterPro" id="IPR032466">
    <property type="entry name" value="Metal_Hydrolase"/>
</dbReference>
<comment type="similarity">
    <text evidence="1">Belongs to the metallo-dependent hydrolases superfamily.</text>
</comment>
<keyword evidence="4" id="KW-1185">Reference proteome</keyword>
<dbReference type="Pfam" id="PF04909">
    <property type="entry name" value="Amidohydro_2"/>
    <property type="match status" value="1"/>
</dbReference>
<dbReference type="SUPFAM" id="SSF51556">
    <property type="entry name" value="Metallo-dependent hydrolases"/>
    <property type="match status" value="1"/>
</dbReference>
<dbReference type="OrthoDB" id="5450317at2"/>
<dbReference type="RefSeq" id="WP_089842675.1">
    <property type="nucleotide sequence ID" value="NZ_FOZL01000002.1"/>
</dbReference>
<dbReference type="PANTHER" id="PTHR43569">
    <property type="entry name" value="AMIDOHYDROLASE"/>
    <property type="match status" value="1"/>
</dbReference>
<evidence type="ECO:0000313" key="3">
    <source>
        <dbReference type="EMBL" id="SFS20787.1"/>
    </source>
</evidence>
<dbReference type="Proteomes" id="UP000199024">
    <property type="component" value="Unassembled WGS sequence"/>
</dbReference>
<proteinExistence type="inferred from homology"/>
<dbReference type="InterPro" id="IPR052350">
    <property type="entry name" value="Metallo-dep_Lactonases"/>
</dbReference>
<evidence type="ECO:0000256" key="1">
    <source>
        <dbReference type="ARBA" id="ARBA00038310"/>
    </source>
</evidence>
<dbReference type="PANTHER" id="PTHR43569:SF2">
    <property type="entry name" value="AMIDOHYDROLASE-RELATED DOMAIN-CONTAINING PROTEIN"/>
    <property type="match status" value="1"/>
</dbReference>
<dbReference type="InterPro" id="IPR006680">
    <property type="entry name" value="Amidohydro-rel"/>
</dbReference>
<dbReference type="STRING" id="474950.SAMN05421771_3830"/>
<evidence type="ECO:0000313" key="4">
    <source>
        <dbReference type="Proteomes" id="UP000199024"/>
    </source>
</evidence>
<organism evidence="3 4">
    <name type="scientific">Granulicella pectinivorans</name>
    <dbReference type="NCBI Taxonomy" id="474950"/>
    <lineage>
        <taxon>Bacteria</taxon>
        <taxon>Pseudomonadati</taxon>
        <taxon>Acidobacteriota</taxon>
        <taxon>Terriglobia</taxon>
        <taxon>Terriglobales</taxon>
        <taxon>Acidobacteriaceae</taxon>
        <taxon>Granulicella</taxon>
    </lineage>
</organism>
<protein>
    <submittedName>
        <fullName evidence="3">L-fuconolactonase</fullName>
    </submittedName>
</protein>
<dbReference type="Gene3D" id="3.20.20.140">
    <property type="entry name" value="Metal-dependent hydrolases"/>
    <property type="match status" value="1"/>
</dbReference>
<dbReference type="EMBL" id="FOZL01000002">
    <property type="protein sequence ID" value="SFS20787.1"/>
    <property type="molecule type" value="Genomic_DNA"/>
</dbReference>
<accession>A0A1I6MYR2</accession>
<feature type="domain" description="Amidohydrolase-related" evidence="2">
    <location>
        <begin position="4"/>
        <end position="276"/>
    </location>
</feature>
<sequence>MTTIDAHHHLWRFTPEEFGWLEGPLAPLRRDFDTADLTSAMNAANIDGAIAVQARQTLEETHWLLETAATTPEIKGVVGWAPIASPSFPAHLDTLRENPYLKGLRHVIQAEPDPDFILGEAFNAGIDLLENTGLVYDILIFERHLPQTIRFVDRHPNQPFVLDHIAKPRIAEGALEPWATQLRELARRPNVFCKISGLVTEADPLHWTSGQLTPYLDTVVEAFTPSRLLAGSDWPVCLAGVEYAAWFDLLRKFFATFTSTERNAVFGLNAREIYRLAPQLL</sequence>
<name>A0A1I6MYR2_9BACT</name>
<dbReference type="GO" id="GO:0016787">
    <property type="term" value="F:hydrolase activity"/>
    <property type="evidence" value="ECO:0007669"/>
    <property type="project" value="InterPro"/>
</dbReference>
<evidence type="ECO:0000259" key="2">
    <source>
        <dbReference type="Pfam" id="PF04909"/>
    </source>
</evidence>
<reference evidence="3 4" key="1">
    <citation type="submission" date="2016-10" db="EMBL/GenBank/DDBJ databases">
        <authorList>
            <person name="de Groot N.N."/>
        </authorList>
    </citation>
    <scope>NUCLEOTIDE SEQUENCE [LARGE SCALE GENOMIC DNA]</scope>
    <source>
        <strain evidence="3 4">DSM 21001</strain>
    </source>
</reference>
<dbReference type="AlphaFoldDB" id="A0A1I6MYR2"/>
<gene>
    <name evidence="3" type="ORF">SAMN05421771_3830</name>
</gene>